<feature type="signal peptide" evidence="2">
    <location>
        <begin position="1"/>
        <end position="17"/>
    </location>
</feature>
<feature type="transmembrane region" description="Helical" evidence="1">
    <location>
        <begin position="335"/>
        <end position="358"/>
    </location>
</feature>
<evidence type="ECO:0000256" key="1">
    <source>
        <dbReference type="SAM" id="Phobius"/>
    </source>
</evidence>
<evidence type="ECO:0000313" key="4">
    <source>
        <dbReference type="Proteomes" id="UP000691718"/>
    </source>
</evidence>
<dbReference type="Proteomes" id="UP000691718">
    <property type="component" value="Unassembled WGS sequence"/>
</dbReference>
<comment type="caution">
    <text evidence="3">The sequence shown here is derived from an EMBL/GenBank/DDBJ whole genome shotgun (WGS) entry which is preliminary data.</text>
</comment>
<organism evidence="3 4">
    <name type="scientific">Parnassius apollo</name>
    <name type="common">Apollo butterfly</name>
    <name type="synonym">Papilio apollo</name>
    <dbReference type="NCBI Taxonomy" id="110799"/>
    <lineage>
        <taxon>Eukaryota</taxon>
        <taxon>Metazoa</taxon>
        <taxon>Ecdysozoa</taxon>
        <taxon>Arthropoda</taxon>
        <taxon>Hexapoda</taxon>
        <taxon>Insecta</taxon>
        <taxon>Pterygota</taxon>
        <taxon>Neoptera</taxon>
        <taxon>Endopterygota</taxon>
        <taxon>Lepidoptera</taxon>
        <taxon>Glossata</taxon>
        <taxon>Ditrysia</taxon>
        <taxon>Papilionoidea</taxon>
        <taxon>Papilionidae</taxon>
        <taxon>Parnassiinae</taxon>
        <taxon>Parnassini</taxon>
        <taxon>Parnassius</taxon>
        <taxon>Parnassius</taxon>
    </lineage>
</organism>
<keyword evidence="1" id="KW-1133">Transmembrane helix</keyword>
<dbReference type="EMBL" id="CAJQZP010000058">
    <property type="protein sequence ID" value="CAG4935488.1"/>
    <property type="molecule type" value="Genomic_DNA"/>
</dbReference>
<proteinExistence type="predicted"/>
<dbReference type="OrthoDB" id="6353409at2759"/>
<keyword evidence="1" id="KW-0472">Membrane</keyword>
<name>A0A8S3W1I7_PARAO</name>
<accession>A0A8S3W1I7</accession>
<evidence type="ECO:0000313" key="3">
    <source>
        <dbReference type="EMBL" id="CAG4935488.1"/>
    </source>
</evidence>
<protein>
    <submittedName>
        <fullName evidence="3">(apollo) hypothetical protein</fullName>
    </submittedName>
</protein>
<keyword evidence="2" id="KW-0732">Signal</keyword>
<keyword evidence="1" id="KW-0812">Transmembrane</keyword>
<feature type="chain" id="PRO_5035816834" evidence="2">
    <location>
        <begin position="18"/>
        <end position="422"/>
    </location>
</feature>
<evidence type="ECO:0000256" key="2">
    <source>
        <dbReference type="SAM" id="SignalP"/>
    </source>
</evidence>
<gene>
    <name evidence="3" type="ORF">PAPOLLO_LOCUS1002</name>
</gene>
<feature type="transmembrane region" description="Helical" evidence="1">
    <location>
        <begin position="401"/>
        <end position="421"/>
    </location>
</feature>
<dbReference type="AlphaFoldDB" id="A0A8S3W1I7"/>
<sequence>MLLTALLTVSLLRTSTSINPECALYKEIFDYHNQTYFKAEFAFEVVEKIFNAFKQWFFTITFCDFTYFENRILKYIENYDNGYPVMLLNGCRNSNKTKMKLKINKHGQTTYVVTSNELSLDGSEFVIEAFTRTGVFTPRSVVIFVINTPIEMDSYFFYNMKQHFQFLISRRITNSVMALYSGRLRMFTFNPFSNEIRDITDVSEVSRMLAKQHNDLFGHELRLSVFRKVYISDQTGPLYCNSRLAKTVMKILNATCKPLLPRDGNTVGDLLANGTATGVTADLIDGYTDLGLNSRMLRNSYYGYIGTTYPLEQDELCFLVKKSLKESTLTTTLNLISINLLMVFIFNLVLFITAALIIRAIEKRVWNLDERSTISSTVINLIKCFIRQTVDIKFMGHIFRFVALLIMIYSIVVNCALDVSIS</sequence>
<keyword evidence="4" id="KW-1185">Reference proteome</keyword>
<reference evidence="3" key="1">
    <citation type="submission" date="2021-04" db="EMBL/GenBank/DDBJ databases">
        <authorList>
            <person name="Tunstrom K."/>
        </authorList>
    </citation>
    <scope>NUCLEOTIDE SEQUENCE</scope>
</reference>